<dbReference type="Proteomes" id="UP000258309">
    <property type="component" value="Unassembled WGS sequence"/>
</dbReference>
<proteinExistence type="inferred from homology"/>
<dbReference type="STRING" id="5539.A0A3E2H904"/>
<comment type="caution">
    <text evidence="9">The sequence shown here is derived from an EMBL/GenBank/DDBJ whole genome shotgun (WGS) entry which is preliminary data.</text>
</comment>
<evidence type="ECO:0000256" key="3">
    <source>
        <dbReference type="ARBA" id="ARBA00017468"/>
    </source>
</evidence>
<reference evidence="9 10" key="1">
    <citation type="submission" date="2018-05" db="EMBL/GenBank/DDBJ databases">
        <title>Draft genome sequence of Scytalidium lignicola DSM 105466, a ubiquitous saprotrophic fungus.</title>
        <authorList>
            <person name="Buettner E."/>
            <person name="Gebauer A.M."/>
            <person name="Hofrichter M."/>
            <person name="Liers C."/>
            <person name="Kellner H."/>
        </authorList>
    </citation>
    <scope>NUCLEOTIDE SEQUENCE [LARGE SCALE GENOMIC DNA]</scope>
    <source>
        <strain evidence="9 10">DSM 105466</strain>
    </source>
</reference>
<evidence type="ECO:0000256" key="2">
    <source>
        <dbReference type="ARBA" id="ARBA00012614"/>
    </source>
</evidence>
<accession>A0A3E2H904</accession>
<dbReference type="EMBL" id="NCSJ02000114">
    <property type="protein sequence ID" value="RFU29916.1"/>
    <property type="molecule type" value="Genomic_DNA"/>
</dbReference>
<dbReference type="SUPFAM" id="SSF53756">
    <property type="entry name" value="UDP-Glycosyltransferase/glycogen phosphorylase"/>
    <property type="match status" value="1"/>
</dbReference>
<evidence type="ECO:0000256" key="1">
    <source>
        <dbReference type="ARBA" id="ARBA00011198"/>
    </source>
</evidence>
<dbReference type="Gene3D" id="3.40.50.2000">
    <property type="entry name" value="Glycogen Phosphorylase B"/>
    <property type="match status" value="1"/>
</dbReference>
<protein>
    <recommendedName>
        <fullName evidence="3 7">UDP-N-acetylglucosamine transferase subunit ALG13</fullName>
        <ecNumber evidence="2 7">2.4.1.141</ecNumber>
    </recommendedName>
    <alternativeName>
        <fullName evidence="5 7">Asparagine-linked glycosylation protein 13</fullName>
    </alternativeName>
</protein>
<dbReference type="PANTHER" id="PTHR47043:SF1">
    <property type="entry name" value="UDP-N-ACETYLGLUCOSAMINE TRANSFERASE SUBUNIT ALG13"/>
    <property type="match status" value="1"/>
</dbReference>
<dbReference type="OrthoDB" id="20273at2759"/>
<dbReference type="InterPro" id="IPR052474">
    <property type="entry name" value="UDP-GlcNAc_transferase"/>
</dbReference>
<keyword evidence="7" id="KW-0256">Endoplasmic reticulum</keyword>
<evidence type="ECO:0000313" key="9">
    <source>
        <dbReference type="EMBL" id="RFU29916.1"/>
    </source>
</evidence>
<gene>
    <name evidence="7" type="primary">ALG13</name>
    <name evidence="9" type="ORF">B7463_g6430</name>
</gene>
<organism evidence="9 10">
    <name type="scientific">Scytalidium lignicola</name>
    <name type="common">Hyphomycete</name>
    <dbReference type="NCBI Taxonomy" id="5539"/>
    <lineage>
        <taxon>Eukaryota</taxon>
        <taxon>Fungi</taxon>
        <taxon>Dikarya</taxon>
        <taxon>Ascomycota</taxon>
        <taxon>Pezizomycotina</taxon>
        <taxon>Leotiomycetes</taxon>
        <taxon>Leotiomycetes incertae sedis</taxon>
        <taxon>Scytalidium</taxon>
    </lineage>
</organism>
<comment type="subunit">
    <text evidence="1 7">Heterodimer with ALG14 to form a functional enzyme.</text>
</comment>
<sequence>MSDNVRKLERECFVTVGATAGFPQLIDAVLSEESLQALKETGYTRLTLQCGPSLSHFQEIRPTGSRTFGLNINAFDFNKKGLGQEMRALQAREGDNAEGLVISHAGTGTILDTLRLGLPLIVVPNTSLLDNHQEELAAELARQHYCVKSNISGLPNAIRKIDSISKKKWAAAEHASVKTVVDGMVGYEEDVFGRLD</sequence>
<feature type="non-terminal residue" evidence="9">
    <location>
        <position position="196"/>
    </location>
</feature>
<comment type="function">
    <text evidence="4 7">Involved in protein N-glycosylation. Essential for the second step of the dolichol-linked oligosaccharide pathway.</text>
</comment>
<dbReference type="PANTHER" id="PTHR47043">
    <property type="entry name" value="UDP-N-ACETYLGLUCOSAMINE TRANSFERASE SUBUNIT ALG13"/>
    <property type="match status" value="1"/>
</dbReference>
<dbReference type="InterPro" id="IPR007235">
    <property type="entry name" value="Glyco_trans_28_C"/>
</dbReference>
<comment type="catalytic activity">
    <reaction evidence="6">
        <text>an N-acetyl-alpha-D-glucosaminyl-diphospho-di-trans,poly-cis-dolichol + UDP-N-acetyl-alpha-D-glucosamine = an N,N'-diacetylchitobiosyl-diphospho-di-trans,poly-cis-dolichol + UDP + H(+)</text>
        <dbReference type="Rhea" id="RHEA:23380"/>
        <dbReference type="Rhea" id="RHEA-COMP:19507"/>
        <dbReference type="Rhea" id="RHEA-COMP:19510"/>
        <dbReference type="ChEBI" id="CHEBI:15378"/>
        <dbReference type="ChEBI" id="CHEBI:57269"/>
        <dbReference type="ChEBI" id="CHEBI:57705"/>
        <dbReference type="ChEBI" id="CHEBI:58223"/>
        <dbReference type="ChEBI" id="CHEBI:58427"/>
        <dbReference type="EC" id="2.4.1.141"/>
    </reaction>
</comment>
<evidence type="ECO:0000259" key="8">
    <source>
        <dbReference type="Pfam" id="PF04101"/>
    </source>
</evidence>
<evidence type="ECO:0000256" key="5">
    <source>
        <dbReference type="ARBA" id="ARBA00032061"/>
    </source>
</evidence>
<evidence type="ECO:0000256" key="6">
    <source>
        <dbReference type="ARBA" id="ARBA00048184"/>
    </source>
</evidence>
<feature type="non-terminal residue" evidence="9">
    <location>
        <position position="1"/>
    </location>
</feature>
<comment type="similarity">
    <text evidence="7">Belongs to the glycosyltransferase 28 family.</text>
</comment>
<dbReference type="AlphaFoldDB" id="A0A3E2H904"/>
<name>A0A3E2H904_SCYLI</name>
<keyword evidence="10" id="KW-1185">Reference proteome</keyword>
<keyword evidence="7" id="KW-0808">Transferase</keyword>
<dbReference type="GO" id="GO:0004577">
    <property type="term" value="F:N-acetylglucosaminyldiphosphodolichol N-acetylglucosaminyltransferase activity"/>
    <property type="evidence" value="ECO:0007669"/>
    <property type="project" value="UniProtKB-EC"/>
</dbReference>
<dbReference type="EC" id="2.4.1.141" evidence="2 7"/>
<evidence type="ECO:0000256" key="7">
    <source>
        <dbReference type="RuleBase" id="RU362128"/>
    </source>
</evidence>
<feature type="domain" description="Glycosyl transferase family 28 C-terminal" evidence="8">
    <location>
        <begin position="12"/>
        <end position="178"/>
    </location>
</feature>
<keyword evidence="7" id="KW-0328">Glycosyltransferase</keyword>
<dbReference type="Pfam" id="PF04101">
    <property type="entry name" value="Glyco_tran_28_C"/>
    <property type="match status" value="1"/>
</dbReference>
<comment type="subcellular location">
    <subcellularLocation>
        <location evidence="7">Endoplasmic reticulum</location>
    </subcellularLocation>
</comment>
<evidence type="ECO:0000256" key="4">
    <source>
        <dbReference type="ARBA" id="ARBA00024804"/>
    </source>
</evidence>
<dbReference type="GO" id="GO:0006488">
    <property type="term" value="P:dolichol-linked oligosaccharide biosynthetic process"/>
    <property type="evidence" value="ECO:0007669"/>
    <property type="project" value="TreeGrafter"/>
</dbReference>
<dbReference type="GO" id="GO:0043541">
    <property type="term" value="C:UDP-N-acetylglucosamine transferase complex"/>
    <property type="evidence" value="ECO:0007669"/>
    <property type="project" value="TreeGrafter"/>
</dbReference>
<dbReference type="OMA" id="QYKFRPN"/>
<evidence type="ECO:0000313" key="10">
    <source>
        <dbReference type="Proteomes" id="UP000258309"/>
    </source>
</evidence>